<protein>
    <submittedName>
        <fullName evidence="2">Uncharacterized protein</fullName>
    </submittedName>
</protein>
<sequence length="138" mass="15256">MEPAMLDALQVRIGKLERLMKLMTIALVFATILLTVLTLTLRQVTSYRVLRSRGIDIVDSAGHHRLRMGMTRDGASVLRIYDGTEKERLGLFVARSGATGIVLFGAQEQQRAALSVLPAGMPEFRLHDNHGQELFAAP</sequence>
<accession>A0A537JXP0</accession>
<gene>
    <name evidence="2" type="ORF">E6H00_13170</name>
</gene>
<proteinExistence type="predicted"/>
<dbReference type="AlphaFoldDB" id="A0A537JXP0"/>
<keyword evidence="1" id="KW-1133">Transmembrane helix</keyword>
<keyword evidence="1" id="KW-0812">Transmembrane</keyword>
<evidence type="ECO:0000313" key="3">
    <source>
        <dbReference type="Proteomes" id="UP000318509"/>
    </source>
</evidence>
<feature type="transmembrane region" description="Helical" evidence="1">
    <location>
        <begin position="20"/>
        <end position="41"/>
    </location>
</feature>
<evidence type="ECO:0000313" key="2">
    <source>
        <dbReference type="EMBL" id="TMI88275.1"/>
    </source>
</evidence>
<comment type="caution">
    <text evidence="2">The sequence shown here is derived from an EMBL/GenBank/DDBJ whole genome shotgun (WGS) entry which is preliminary data.</text>
</comment>
<organism evidence="2 3">
    <name type="scientific">Candidatus Segetimicrobium genomatis</name>
    <dbReference type="NCBI Taxonomy" id="2569760"/>
    <lineage>
        <taxon>Bacteria</taxon>
        <taxon>Bacillati</taxon>
        <taxon>Candidatus Sysuimicrobiota</taxon>
        <taxon>Candidatus Sysuimicrobiia</taxon>
        <taxon>Candidatus Sysuimicrobiales</taxon>
        <taxon>Candidatus Segetimicrobiaceae</taxon>
        <taxon>Candidatus Segetimicrobium</taxon>
    </lineage>
</organism>
<reference evidence="2 3" key="1">
    <citation type="journal article" date="2019" name="Nat. Microbiol.">
        <title>Mediterranean grassland soil C-N compound turnover is dependent on rainfall and depth, and is mediated by genomically divergent microorganisms.</title>
        <authorList>
            <person name="Diamond S."/>
            <person name="Andeer P.F."/>
            <person name="Li Z."/>
            <person name="Crits-Christoph A."/>
            <person name="Burstein D."/>
            <person name="Anantharaman K."/>
            <person name="Lane K.R."/>
            <person name="Thomas B.C."/>
            <person name="Pan C."/>
            <person name="Northen T.R."/>
            <person name="Banfield J.F."/>
        </authorList>
    </citation>
    <scope>NUCLEOTIDE SEQUENCE [LARGE SCALE GENOMIC DNA]</scope>
    <source>
        <strain evidence="2">NP_3</strain>
    </source>
</reference>
<name>A0A537JXP0_9BACT</name>
<dbReference type="Proteomes" id="UP000318509">
    <property type="component" value="Unassembled WGS sequence"/>
</dbReference>
<dbReference type="EMBL" id="VBAK01000142">
    <property type="protein sequence ID" value="TMI88275.1"/>
    <property type="molecule type" value="Genomic_DNA"/>
</dbReference>
<evidence type="ECO:0000256" key="1">
    <source>
        <dbReference type="SAM" id="Phobius"/>
    </source>
</evidence>
<keyword evidence="1" id="KW-0472">Membrane</keyword>